<dbReference type="STRING" id="43265.A0A545UP56"/>
<feature type="compositionally biased region" description="Low complexity" evidence="1">
    <location>
        <begin position="119"/>
        <end position="130"/>
    </location>
</feature>
<evidence type="ECO:0000313" key="3">
    <source>
        <dbReference type="Proteomes" id="UP000315783"/>
    </source>
</evidence>
<dbReference type="AlphaFoldDB" id="A0A545UP56"/>
<dbReference type="EMBL" id="SPUK01000020">
    <property type="protein sequence ID" value="TQV91223.1"/>
    <property type="molecule type" value="Genomic_DNA"/>
</dbReference>
<dbReference type="Proteomes" id="UP000315783">
    <property type="component" value="Unassembled WGS sequence"/>
</dbReference>
<dbReference type="OrthoDB" id="2740448at2759"/>
<evidence type="ECO:0000313" key="2">
    <source>
        <dbReference type="EMBL" id="TQV91223.1"/>
    </source>
</evidence>
<comment type="caution">
    <text evidence="2">The sequence shown here is derived from an EMBL/GenBank/DDBJ whole genome shotgun (WGS) entry which is preliminary data.</text>
</comment>
<keyword evidence="3" id="KW-1185">Reference proteome</keyword>
<feature type="compositionally biased region" description="Basic and acidic residues" evidence="1">
    <location>
        <begin position="11"/>
        <end position="20"/>
    </location>
</feature>
<proteinExistence type="predicted"/>
<feature type="region of interest" description="Disordered" evidence="1">
    <location>
        <begin position="1"/>
        <end position="53"/>
    </location>
</feature>
<gene>
    <name evidence="2" type="ORF">IF1G_10104</name>
</gene>
<evidence type="ECO:0000256" key="1">
    <source>
        <dbReference type="SAM" id="MobiDB-lite"/>
    </source>
</evidence>
<sequence length="222" mass="23368">MGGKKQSRRARQGDAKDKESASASAHPPPLPATTTTTAAASPSPSTVAHQPTTTLAVRDHPVLGYKLRVLLYDLVHVAKDPASARRLDRTTDAWYMSRPYFAPDESETMKNAIITHATSSSSSSSSSSPSFASLPHLVNDDGDGSGSGSGSGSPSSSSWSGSAVRDALASLLSTFFDKRRASGDARPCGPHHLAPLYAALYGIDMAELQDGRFLGRLRRNGV</sequence>
<organism evidence="2 3">
    <name type="scientific">Cordyceps javanica</name>
    <dbReference type="NCBI Taxonomy" id="43265"/>
    <lineage>
        <taxon>Eukaryota</taxon>
        <taxon>Fungi</taxon>
        <taxon>Dikarya</taxon>
        <taxon>Ascomycota</taxon>
        <taxon>Pezizomycotina</taxon>
        <taxon>Sordariomycetes</taxon>
        <taxon>Hypocreomycetidae</taxon>
        <taxon>Hypocreales</taxon>
        <taxon>Cordycipitaceae</taxon>
        <taxon>Cordyceps</taxon>
    </lineage>
</organism>
<feature type="compositionally biased region" description="Low complexity" evidence="1">
    <location>
        <begin position="32"/>
        <end position="46"/>
    </location>
</feature>
<feature type="region of interest" description="Disordered" evidence="1">
    <location>
        <begin position="119"/>
        <end position="159"/>
    </location>
</feature>
<name>A0A545UP56_9HYPO</name>
<accession>A0A545UP56</accession>
<protein>
    <submittedName>
        <fullName evidence="2">Uncharacterized protein</fullName>
    </submittedName>
</protein>
<feature type="compositionally biased region" description="Basic residues" evidence="1">
    <location>
        <begin position="1"/>
        <end position="10"/>
    </location>
</feature>
<reference evidence="2 3" key="1">
    <citation type="journal article" date="2019" name="Appl. Microbiol. Biotechnol.">
        <title>Genome sequence of Isaria javanica and comparative genome analysis insights into family S53 peptidase evolution in fungal entomopathogens.</title>
        <authorList>
            <person name="Lin R."/>
            <person name="Zhang X."/>
            <person name="Xin B."/>
            <person name="Zou M."/>
            <person name="Gao Y."/>
            <person name="Qin F."/>
            <person name="Hu Q."/>
            <person name="Xie B."/>
            <person name="Cheng X."/>
        </authorList>
    </citation>
    <scope>NUCLEOTIDE SEQUENCE [LARGE SCALE GENOMIC DNA]</scope>
    <source>
        <strain evidence="2 3">IJ1G</strain>
    </source>
</reference>